<comment type="caution">
    <text evidence="11">The sequence shown here is derived from an EMBL/GenBank/DDBJ whole genome shotgun (WGS) entry which is preliminary data.</text>
</comment>
<dbReference type="AlphaFoldDB" id="A0A4R6ZI02"/>
<evidence type="ECO:0000256" key="6">
    <source>
        <dbReference type="ARBA" id="ARBA00023088"/>
    </source>
</evidence>
<evidence type="ECO:0000313" key="11">
    <source>
        <dbReference type="EMBL" id="TDR51539.1"/>
    </source>
</evidence>
<dbReference type="PROSITE" id="PS50847">
    <property type="entry name" value="GRAM_POS_ANCHORING"/>
    <property type="match status" value="1"/>
</dbReference>
<evidence type="ECO:0000256" key="2">
    <source>
        <dbReference type="ARBA" id="ARBA00022512"/>
    </source>
</evidence>
<accession>A0A4R6ZI02</accession>
<keyword evidence="9" id="KW-0472">Membrane</keyword>
<evidence type="ECO:0000256" key="8">
    <source>
        <dbReference type="SAM" id="MobiDB-lite"/>
    </source>
</evidence>
<feature type="region of interest" description="Disordered" evidence="8">
    <location>
        <begin position="874"/>
        <end position="896"/>
    </location>
</feature>
<gene>
    <name evidence="11" type="ORF">DFP96_11225</name>
</gene>
<evidence type="ECO:0000256" key="4">
    <source>
        <dbReference type="ARBA" id="ARBA00022729"/>
    </source>
</evidence>
<keyword evidence="2" id="KW-0134">Cell wall</keyword>
<keyword evidence="4" id="KW-0732">Signal</keyword>
<evidence type="ECO:0000256" key="9">
    <source>
        <dbReference type="SAM" id="Phobius"/>
    </source>
</evidence>
<sequence>MKQFLKIFVVVILILPFFTFVLDPKIAYAAIEQRIEAAKNESKAELTKNLKQIFQNNAEQRINTVDTPLTNKFSYKTGESTKYSEGGPTWKKEAYVISMNPIYSTVGVDNSLLSIDYKRPGNGTTNTDPSSISITAKTNKKIDTSFLLEVRSVYTVFHTLEREVFWGSSEQTLYSQDVLDTPISIRVHVTKDNEEGAVKVSYVDVDTGKTIMNESILKGKIGNSYTQDVQKDYIAKKEYIKNQHYQYVSEKNTTGSYRNEEANAEYRFEREPGGNATINHVNTESSLNDKQREAFGTPAPDILKGKYGETITAKAKTITHYETIDGKDEMELKLDEKPQQKSFNYKLKQAKPLTVKYVDQNGTPIPGVDNKIISGKWGDKYTVTPREEIPFYTLVDSSEKKEGYLTDNNQEIVYHYKVSKGAPVVIHYVDEEGKTIHEDKKLTGLDYGSSFKEMAINIQHYRQKKDAISGQITDKQQEITFVYEKNDGKPVIARFQDDKGRIIHESYLMYGKHDELFDASEKNKAVQAILTKLKGSHFTLKDIQGEQSGRFSDSKDIDYSSELIYSLEKDNAPGQVNVRFIDKNSQKEIAPAEILTGRYDEHYATIPQFIKGYHLVNIPDNISGTFGDTSSEVKYLYEPDVGGTVELHYIDKDTKEEISSVDIKSGGVGQDYDFEPKKINRYELVDTPNNAKGTYPLPNQIIKVYYSYTKTKAKPVHVIYQDMDGKALAKEELGGDETKWGDAFETNIKSFTGYNLKEITLNGIQVSEGVGQFDDTNEQTVIYRYDWKKAAPVSVQYIDDDSQEMISQEEILGEDAIFGDSFKSSAKNIPGYTLQVGDLNGQIQEGNSITGTYTDQAQQVTYHYKKDKTKAIIKDPSTPYEGSNGNENSSTNVENAPNNPIKFQKSQALELIPVNKKSSYPIAFADEKLLERQAQDNPVKVKKVKLPKAGDDTNSVTTGFGALLMIMSLISLYIRKFNRL</sequence>
<dbReference type="InterPro" id="IPR009459">
    <property type="entry name" value="MucBP_dom"/>
</dbReference>
<keyword evidence="6" id="KW-0572">Peptidoglycan-anchor</keyword>
<protein>
    <submittedName>
        <fullName evidence="11">LPXTG-motif cell wall-anchored protein</fullName>
    </submittedName>
</protein>
<comment type="subcellular location">
    <subcellularLocation>
        <location evidence="1">Secreted</location>
        <location evidence="1">Cell wall</location>
        <topology evidence="1">Peptidoglycan-anchor</topology>
    </subcellularLocation>
</comment>
<proteinExistence type="predicted"/>
<reference evidence="11 12" key="1">
    <citation type="submission" date="2019-03" db="EMBL/GenBank/DDBJ databases">
        <title>Genomic Encyclopedia of Type Strains, Phase III (KMG-III): the genomes of soil and plant-associated and newly described type strains.</title>
        <authorList>
            <person name="Whitman W."/>
        </authorList>
    </citation>
    <scope>NUCLEOTIDE SEQUENCE [LARGE SCALE GENOMIC DNA]</scope>
    <source>
        <strain evidence="11 12">CECT 7972</strain>
    </source>
</reference>
<evidence type="ECO:0000256" key="3">
    <source>
        <dbReference type="ARBA" id="ARBA00022525"/>
    </source>
</evidence>
<keyword evidence="9" id="KW-1133">Transmembrane helix</keyword>
<evidence type="ECO:0000256" key="7">
    <source>
        <dbReference type="SAM" id="Coils"/>
    </source>
</evidence>
<keyword evidence="5" id="KW-0677">Repeat</keyword>
<dbReference type="STRING" id="1265846.PROCOU_09036"/>
<dbReference type="OrthoDB" id="2365447at2"/>
<evidence type="ECO:0000259" key="10">
    <source>
        <dbReference type="PROSITE" id="PS50847"/>
    </source>
</evidence>
<dbReference type="RefSeq" id="WP_133620992.1">
    <property type="nucleotide sequence ID" value="NZ_SNZK01000012.1"/>
</dbReference>
<keyword evidence="7" id="KW-0175">Coiled coil</keyword>
<dbReference type="Proteomes" id="UP000295558">
    <property type="component" value="Unassembled WGS sequence"/>
</dbReference>
<organism evidence="11 12">
    <name type="scientific">Listeria rocourtiae</name>
    <dbReference type="NCBI Taxonomy" id="647910"/>
    <lineage>
        <taxon>Bacteria</taxon>
        <taxon>Bacillati</taxon>
        <taxon>Bacillota</taxon>
        <taxon>Bacilli</taxon>
        <taxon>Bacillales</taxon>
        <taxon>Listeriaceae</taxon>
        <taxon>Listeria</taxon>
    </lineage>
</organism>
<feature type="domain" description="Gram-positive cocci surface proteins LPxTG" evidence="10">
    <location>
        <begin position="946"/>
        <end position="980"/>
    </location>
</feature>
<keyword evidence="9" id="KW-0812">Transmembrane</keyword>
<dbReference type="NCBIfam" id="TIGR01167">
    <property type="entry name" value="LPXTG_anchor"/>
    <property type="match status" value="1"/>
</dbReference>
<dbReference type="Pfam" id="PF06458">
    <property type="entry name" value="MucBP"/>
    <property type="match status" value="9"/>
</dbReference>
<dbReference type="Gene3D" id="3.10.20.320">
    <property type="entry name" value="Putative peptidoglycan bound protein (lpxtg motif)"/>
    <property type="match status" value="7"/>
</dbReference>
<dbReference type="EMBL" id="SNZK01000012">
    <property type="protein sequence ID" value="TDR51539.1"/>
    <property type="molecule type" value="Genomic_DNA"/>
</dbReference>
<feature type="compositionally biased region" description="Low complexity" evidence="8">
    <location>
        <begin position="881"/>
        <end position="895"/>
    </location>
</feature>
<evidence type="ECO:0000256" key="5">
    <source>
        <dbReference type="ARBA" id="ARBA00022737"/>
    </source>
</evidence>
<evidence type="ECO:0000313" key="12">
    <source>
        <dbReference type="Proteomes" id="UP000295558"/>
    </source>
</evidence>
<feature type="transmembrane region" description="Helical" evidence="9">
    <location>
        <begin position="956"/>
        <end position="974"/>
    </location>
</feature>
<name>A0A4R6ZI02_9LIST</name>
<keyword evidence="12" id="KW-1185">Reference proteome</keyword>
<feature type="coiled-coil region" evidence="7">
    <location>
        <begin position="28"/>
        <end position="63"/>
    </location>
</feature>
<dbReference type="InterPro" id="IPR019931">
    <property type="entry name" value="LPXTG_anchor"/>
</dbReference>
<evidence type="ECO:0000256" key="1">
    <source>
        <dbReference type="ARBA" id="ARBA00004168"/>
    </source>
</evidence>
<keyword evidence="3" id="KW-0964">Secreted</keyword>